<gene>
    <name evidence="1" type="ordered locus">RHE_CH02022</name>
</gene>
<evidence type="ECO:0000313" key="1">
    <source>
        <dbReference type="EMBL" id="ABC90806.1"/>
    </source>
</evidence>
<reference evidence="1 2" key="1">
    <citation type="journal article" date="2006" name="Proc. Natl. Acad. Sci. U.S.A.">
        <title>The partitioned Rhizobium etli genome: genetic and metabolic redundancy in seven interacting replicons.</title>
        <authorList>
            <person name="Gonzalez V."/>
            <person name="Santamaria R.I."/>
            <person name="Bustos P."/>
            <person name="Hernandez-Gonzalez I."/>
            <person name="Medrano-Soto A."/>
            <person name="Moreno-Hagelsieb G."/>
            <person name="Janga S.C."/>
            <person name="Ramirez M.A."/>
            <person name="Jimenez-Jacinto V."/>
            <person name="Collado-Vides J."/>
            <person name="Davila G."/>
        </authorList>
    </citation>
    <scope>NUCLEOTIDE SEQUENCE [LARGE SCALE GENOMIC DNA]</scope>
    <source>
        <strain evidence="2">ATCC 51251 / DSM 11541 / JCM 21823 / NBRC 15573 / CFN 42</strain>
    </source>
</reference>
<dbReference type="Proteomes" id="UP000001936">
    <property type="component" value="Chromosome"/>
</dbReference>
<protein>
    <submittedName>
        <fullName evidence="1">Uncharacterized protein</fullName>
    </submittedName>
</protein>
<dbReference type="HOGENOM" id="CLU_1642339_0_0_5"/>
<dbReference type="AlphaFoldDB" id="Q2K8N0"/>
<name>Q2K8N0_RHIEC</name>
<proteinExistence type="predicted"/>
<organism evidence="1 2">
    <name type="scientific">Rhizobium etli (strain ATCC 51251 / DSM 11541 / JCM 21823 / NBRC 15573 / CFN 42)</name>
    <dbReference type="NCBI Taxonomy" id="347834"/>
    <lineage>
        <taxon>Bacteria</taxon>
        <taxon>Pseudomonadati</taxon>
        <taxon>Pseudomonadota</taxon>
        <taxon>Alphaproteobacteria</taxon>
        <taxon>Hyphomicrobiales</taxon>
        <taxon>Rhizobiaceae</taxon>
        <taxon>Rhizobium/Agrobacterium group</taxon>
        <taxon>Rhizobium</taxon>
    </lineage>
</organism>
<sequence>MRNGLSRWWLGRIGGMAVERVHGARQNAEDEKSDHVGQHSANGCFRCSVHQGDLQGNSGVKVDAGAFGSVKESLGPPVGVCTKAIWMPCPGVTLARWAELHRTEILRGLNQSLIEHLRRHATGGKRTFCFWLVGFSERRKITVRYLARHSAAIEFGPIMIL</sequence>
<dbReference type="EMBL" id="CP000133">
    <property type="protein sequence ID" value="ABC90806.1"/>
    <property type="molecule type" value="Genomic_DNA"/>
</dbReference>
<keyword evidence="2" id="KW-1185">Reference proteome</keyword>
<evidence type="ECO:0000313" key="2">
    <source>
        <dbReference type="Proteomes" id="UP000001936"/>
    </source>
</evidence>
<dbReference type="KEGG" id="ret:RHE_CH02022"/>
<accession>Q2K8N0</accession>